<dbReference type="KEGG" id="pmh:P9215_14991"/>
<dbReference type="HAMAP" id="MF_00097">
    <property type="entry name" value="TMP_synthase"/>
    <property type="match status" value="1"/>
</dbReference>
<dbReference type="AlphaFoldDB" id="A8G681"/>
<comment type="catalytic activity">
    <reaction evidence="6 9 10">
        <text>4-methyl-5-(2-phosphooxyethyl)-thiazole + 4-amino-2-methyl-5-(diphosphooxymethyl)pyrimidine + H(+) = thiamine phosphate + diphosphate</text>
        <dbReference type="Rhea" id="RHEA:22328"/>
        <dbReference type="ChEBI" id="CHEBI:15378"/>
        <dbReference type="ChEBI" id="CHEBI:33019"/>
        <dbReference type="ChEBI" id="CHEBI:37575"/>
        <dbReference type="ChEBI" id="CHEBI:57841"/>
        <dbReference type="ChEBI" id="CHEBI:58296"/>
        <dbReference type="EC" id="2.5.1.3"/>
    </reaction>
</comment>
<reference evidence="14 15" key="1">
    <citation type="journal article" date="2007" name="PLoS Genet.">
        <title>Patterns and implications of gene gain and loss in the evolution of Prochlorococcus.</title>
        <authorList>
            <person name="Kettler G.C."/>
            <person name="Martiny A.C."/>
            <person name="Huang K."/>
            <person name="Zucker J."/>
            <person name="Coleman M.L."/>
            <person name="Rodrigue S."/>
            <person name="Chen F."/>
            <person name="Lapidus A."/>
            <person name="Ferriera S."/>
            <person name="Johnson J."/>
            <person name="Steglich C."/>
            <person name="Church G.M."/>
            <person name="Richardson P."/>
            <person name="Chisholm S.W."/>
        </authorList>
    </citation>
    <scope>NUCLEOTIDE SEQUENCE [LARGE SCALE GENOMIC DNA]</scope>
    <source>
        <strain evidence="14 15">MIT 9215</strain>
    </source>
</reference>
<keyword evidence="5 9" id="KW-0784">Thiamine biosynthesis</keyword>
<evidence type="ECO:0000256" key="10">
    <source>
        <dbReference type="RuleBase" id="RU003826"/>
    </source>
</evidence>
<dbReference type="Proteomes" id="UP000002014">
    <property type="component" value="Chromosome"/>
</dbReference>
<keyword evidence="3 9" id="KW-0479">Metal-binding</keyword>
<feature type="binding site" evidence="9">
    <location>
        <position position="280"/>
    </location>
    <ligand>
        <name>4-amino-2-methyl-5-(diphosphooxymethyl)pyrimidine</name>
        <dbReference type="ChEBI" id="CHEBI:57841"/>
    </ligand>
</feature>
<dbReference type="PANTHER" id="PTHR20857:SF23">
    <property type="entry name" value="THIAMINE BIOSYNTHETIC BIFUNCTIONAL ENZYME"/>
    <property type="match status" value="1"/>
</dbReference>
<dbReference type="InterPro" id="IPR036206">
    <property type="entry name" value="ThiamineP_synth_sf"/>
</dbReference>
<evidence type="ECO:0000256" key="6">
    <source>
        <dbReference type="ARBA" id="ARBA00047334"/>
    </source>
</evidence>
<evidence type="ECO:0000256" key="2">
    <source>
        <dbReference type="ARBA" id="ARBA00022679"/>
    </source>
</evidence>
<evidence type="ECO:0000256" key="11">
    <source>
        <dbReference type="RuleBase" id="RU004253"/>
    </source>
</evidence>
<organism evidence="14 15">
    <name type="scientific">Prochlorococcus marinus (strain MIT 9215)</name>
    <dbReference type="NCBI Taxonomy" id="93060"/>
    <lineage>
        <taxon>Bacteria</taxon>
        <taxon>Bacillati</taxon>
        <taxon>Cyanobacteriota</taxon>
        <taxon>Cyanophyceae</taxon>
        <taxon>Synechococcales</taxon>
        <taxon>Prochlorococcaceae</taxon>
        <taxon>Prochlorococcus</taxon>
    </lineage>
</organism>
<sequence length="351" mass="40284">MLNSNPKDAEDLRIYQIIDANLDRAREGLRVLEDWARFGLGKEKYVEKIKNFRQILGKNHLEVYKQSRNQIEDKCKGLSHQEQFNRKTSEQIISSNSARVQEALRVIEEFSRLQNHELSKIASEIRYEIYTIEIDLLSYSKFKKSEEILKENDLYVITDQKDNLLEIIEEILIAGVKIIQHRFKTGTDQDNLQEAIQIKNLCKRYNSLFIVNDRIDIALASNADGIHLGQDDLDLKTARRLLGYSKIVGISANNTIDISNALKEGCDYLGIGPVFETTTKKNKIPLGIENIKLLTKDLNIPWFAIGGIKSNNISYLKRNGFKKVALVSELMNSEDPKEDAMMILKKLSHEN</sequence>
<evidence type="ECO:0000313" key="15">
    <source>
        <dbReference type="Proteomes" id="UP000002014"/>
    </source>
</evidence>
<feature type="binding site" evidence="9">
    <location>
        <position position="213"/>
    </location>
    <ligand>
        <name>Mg(2+)</name>
        <dbReference type="ChEBI" id="CHEBI:18420"/>
    </ligand>
</feature>
<gene>
    <name evidence="9 14" type="primary">thiE</name>
    <name evidence="14" type="ordered locus">P9215_14991</name>
</gene>
<evidence type="ECO:0000256" key="1">
    <source>
        <dbReference type="ARBA" id="ARBA00005165"/>
    </source>
</evidence>
<feature type="binding site" evidence="9">
    <location>
        <begin position="180"/>
        <end position="184"/>
    </location>
    <ligand>
        <name>4-amino-2-methyl-5-(diphosphooxymethyl)pyrimidine</name>
        <dbReference type="ChEBI" id="CHEBI:57841"/>
    </ligand>
</feature>
<feature type="domain" description="ThiD2" evidence="13">
    <location>
        <begin position="16"/>
        <end position="133"/>
    </location>
</feature>
<feature type="binding site" evidence="9">
    <location>
        <position position="232"/>
    </location>
    <ligand>
        <name>Mg(2+)</name>
        <dbReference type="ChEBI" id="CHEBI:18420"/>
    </ligand>
</feature>
<dbReference type="InterPro" id="IPR034291">
    <property type="entry name" value="TMP_synthase"/>
</dbReference>
<dbReference type="EMBL" id="CP000825">
    <property type="protein sequence ID" value="ABV51112.1"/>
    <property type="molecule type" value="Genomic_DNA"/>
</dbReference>
<comment type="catalytic activity">
    <reaction evidence="7 9 10">
        <text>2-(2-carboxy-4-methylthiazol-5-yl)ethyl phosphate + 4-amino-2-methyl-5-(diphosphooxymethyl)pyrimidine + 2 H(+) = thiamine phosphate + CO2 + diphosphate</text>
        <dbReference type="Rhea" id="RHEA:47848"/>
        <dbReference type="ChEBI" id="CHEBI:15378"/>
        <dbReference type="ChEBI" id="CHEBI:16526"/>
        <dbReference type="ChEBI" id="CHEBI:33019"/>
        <dbReference type="ChEBI" id="CHEBI:37575"/>
        <dbReference type="ChEBI" id="CHEBI:57841"/>
        <dbReference type="ChEBI" id="CHEBI:62890"/>
        <dbReference type="EC" id="2.5.1.3"/>
    </reaction>
</comment>
<evidence type="ECO:0000256" key="7">
    <source>
        <dbReference type="ARBA" id="ARBA00047851"/>
    </source>
</evidence>
<dbReference type="InterPro" id="IPR022998">
    <property type="entry name" value="ThiamineP_synth_TenI"/>
</dbReference>
<dbReference type="Gene3D" id="3.20.20.70">
    <property type="entry name" value="Aldolase class I"/>
    <property type="match status" value="1"/>
</dbReference>
<dbReference type="eggNOG" id="COG0352">
    <property type="taxonomic scope" value="Bacteria"/>
</dbReference>
<evidence type="ECO:0000259" key="12">
    <source>
        <dbReference type="Pfam" id="PF02581"/>
    </source>
</evidence>
<dbReference type="PIRSF" id="PIRSF000512">
    <property type="entry name" value="TMP_PPase_Cyanobac_prd"/>
    <property type="match status" value="1"/>
</dbReference>
<comment type="cofactor">
    <cofactor evidence="9">
        <name>Mg(2+)</name>
        <dbReference type="ChEBI" id="CHEBI:18420"/>
    </cofactor>
    <text evidence="9">Binds 1 Mg(2+) ion per subunit.</text>
</comment>
<evidence type="ECO:0000256" key="3">
    <source>
        <dbReference type="ARBA" id="ARBA00022723"/>
    </source>
</evidence>
<dbReference type="NCBIfam" id="TIGR00693">
    <property type="entry name" value="thiE"/>
    <property type="match status" value="1"/>
</dbReference>
<comment type="pathway">
    <text evidence="1 9 11">Cofactor biosynthesis; thiamine diphosphate biosynthesis; thiamine phosphate from 4-amino-2-methyl-5-diphosphomethylpyrimidine and 4-methyl-5-(2-phosphoethyl)-thiazole: step 1/1.</text>
</comment>
<evidence type="ECO:0000256" key="5">
    <source>
        <dbReference type="ARBA" id="ARBA00022977"/>
    </source>
</evidence>
<dbReference type="GO" id="GO:0004789">
    <property type="term" value="F:thiamine-phosphate diphosphorylase activity"/>
    <property type="evidence" value="ECO:0007669"/>
    <property type="project" value="UniProtKB-UniRule"/>
</dbReference>
<dbReference type="GO" id="GO:0009228">
    <property type="term" value="P:thiamine biosynthetic process"/>
    <property type="evidence" value="ECO:0007669"/>
    <property type="project" value="UniProtKB-KW"/>
</dbReference>
<dbReference type="NCBIfam" id="NF002727">
    <property type="entry name" value="PRK02615.1"/>
    <property type="match status" value="1"/>
</dbReference>
<feature type="region of interest" description="Thiamine-phosphate synthase" evidence="9">
    <location>
        <begin position="129"/>
        <end position="351"/>
    </location>
</feature>
<feature type="binding site" evidence="9">
    <location>
        <position position="251"/>
    </location>
    <ligand>
        <name>4-amino-2-methyl-5-(diphosphooxymethyl)pyrimidine</name>
        <dbReference type="ChEBI" id="CHEBI:57841"/>
    </ligand>
</feature>
<dbReference type="STRING" id="93060.P9215_14991"/>
<feature type="binding site" evidence="9">
    <location>
        <begin position="277"/>
        <end position="279"/>
    </location>
    <ligand>
        <name>2-[(2R,5Z)-2-carboxy-4-methylthiazol-5(2H)-ylidene]ethyl phosphate</name>
        <dbReference type="ChEBI" id="CHEBI:62899"/>
    </ligand>
</feature>
<dbReference type="Pfam" id="PF17792">
    <property type="entry name" value="ThiD2"/>
    <property type="match status" value="1"/>
</dbReference>
<dbReference type="InterPro" id="IPR016229">
    <property type="entry name" value="TMP_synthase_cyanobac_bac"/>
</dbReference>
<dbReference type="HOGENOM" id="CLU_064900_0_0_3"/>
<evidence type="ECO:0000256" key="8">
    <source>
        <dbReference type="ARBA" id="ARBA00047883"/>
    </source>
</evidence>
<dbReference type="RefSeq" id="WP_012008160.1">
    <property type="nucleotide sequence ID" value="NC_009840.1"/>
</dbReference>
<dbReference type="GO" id="GO:0005737">
    <property type="term" value="C:cytoplasm"/>
    <property type="evidence" value="ECO:0007669"/>
    <property type="project" value="TreeGrafter"/>
</dbReference>
<dbReference type="GO" id="GO:0009229">
    <property type="term" value="P:thiamine diphosphate biosynthetic process"/>
    <property type="evidence" value="ECO:0007669"/>
    <property type="project" value="UniProtKB-UniRule"/>
</dbReference>
<accession>A8G681</accession>
<feature type="binding site" evidence="9">
    <location>
        <position position="307"/>
    </location>
    <ligand>
        <name>2-[(2R,5Z)-2-carboxy-4-methylthiazol-5(2H)-ylidene]ethyl phosphate</name>
        <dbReference type="ChEBI" id="CHEBI:62899"/>
    </ligand>
</feature>
<evidence type="ECO:0000259" key="13">
    <source>
        <dbReference type="Pfam" id="PF17792"/>
    </source>
</evidence>
<dbReference type="FunFam" id="3.20.20.70:FF:000096">
    <property type="entry name" value="Thiamine-phosphate synthase"/>
    <property type="match status" value="1"/>
</dbReference>
<dbReference type="InterPro" id="IPR041397">
    <property type="entry name" value="ThiD2"/>
</dbReference>
<dbReference type="CDD" id="cd00564">
    <property type="entry name" value="TMP_TenI"/>
    <property type="match status" value="1"/>
</dbReference>
<comment type="function">
    <text evidence="9">Condenses 4-methyl-5-(beta-hydroxyethyl)thiazole monophosphate (THZ-P) and 2-methyl-4-amino-5-hydroxymethyl pyrimidine pyrophosphate (HMP-PP) to form thiamine monophosphate (TMP).</text>
</comment>
<comment type="catalytic activity">
    <reaction evidence="8 9 10">
        <text>2-[(2R,5Z)-2-carboxy-4-methylthiazol-5(2H)-ylidene]ethyl phosphate + 4-amino-2-methyl-5-(diphosphooxymethyl)pyrimidine + 2 H(+) = thiamine phosphate + CO2 + diphosphate</text>
        <dbReference type="Rhea" id="RHEA:47844"/>
        <dbReference type="ChEBI" id="CHEBI:15378"/>
        <dbReference type="ChEBI" id="CHEBI:16526"/>
        <dbReference type="ChEBI" id="CHEBI:33019"/>
        <dbReference type="ChEBI" id="CHEBI:37575"/>
        <dbReference type="ChEBI" id="CHEBI:57841"/>
        <dbReference type="ChEBI" id="CHEBI:62899"/>
        <dbReference type="EC" id="2.5.1.3"/>
    </reaction>
</comment>
<dbReference type="SUPFAM" id="SSF51391">
    <property type="entry name" value="Thiamin phosphate synthase"/>
    <property type="match status" value="1"/>
</dbReference>
<feature type="region of interest" description="Unknown" evidence="9">
    <location>
        <begin position="1"/>
        <end position="128"/>
    </location>
</feature>
<comment type="similarity">
    <text evidence="9 10">Belongs to the thiamine-phosphate synthase family.</text>
</comment>
<dbReference type="OrthoDB" id="9812206at2"/>
<protein>
    <recommendedName>
        <fullName evidence="9">Thiamine-phosphate synthase</fullName>
        <shortName evidence="9">TP synthase</shortName>
        <shortName evidence="9">TPS</shortName>
        <ecNumber evidence="9">2.5.1.3</ecNumber>
    </recommendedName>
    <alternativeName>
        <fullName evidence="9">Thiamine-phosphate pyrophosphorylase</fullName>
        <shortName evidence="9">TMP pyrophosphorylase</shortName>
        <shortName evidence="9">TMP-PPase</shortName>
    </alternativeName>
</protein>
<proteinExistence type="inferred from homology"/>
<keyword evidence="4 9" id="KW-0460">Magnesium</keyword>
<dbReference type="HAMAP" id="MF_01327">
    <property type="entry name" value="TMP_synthase_cyanobact"/>
    <property type="match status" value="1"/>
</dbReference>
<dbReference type="Pfam" id="PF02581">
    <property type="entry name" value="TMP-TENI"/>
    <property type="match status" value="1"/>
</dbReference>
<dbReference type="InterPro" id="IPR013785">
    <property type="entry name" value="Aldolase_TIM"/>
</dbReference>
<dbReference type="GO" id="GO:0000287">
    <property type="term" value="F:magnesium ion binding"/>
    <property type="evidence" value="ECO:0007669"/>
    <property type="project" value="UniProtKB-UniRule"/>
</dbReference>
<dbReference type="EC" id="2.5.1.3" evidence="9"/>
<evidence type="ECO:0000256" key="9">
    <source>
        <dbReference type="HAMAP-Rule" id="MF_01327"/>
    </source>
</evidence>
<keyword evidence="2 9" id="KW-0808">Transferase</keyword>
<feature type="binding site" evidence="9">
    <location>
        <position position="212"/>
    </location>
    <ligand>
        <name>4-amino-2-methyl-5-(diphosphooxymethyl)pyrimidine</name>
        <dbReference type="ChEBI" id="CHEBI:57841"/>
    </ligand>
</feature>
<name>A8G681_PROM2</name>
<dbReference type="UniPathway" id="UPA00060">
    <property type="reaction ID" value="UER00141"/>
</dbReference>
<dbReference type="PANTHER" id="PTHR20857">
    <property type="entry name" value="THIAMINE-PHOSPHATE PYROPHOSPHORYLASE"/>
    <property type="match status" value="1"/>
</dbReference>
<evidence type="ECO:0000313" key="14">
    <source>
        <dbReference type="EMBL" id="ABV51112.1"/>
    </source>
</evidence>
<feature type="domain" description="Thiamine phosphate synthase/TenI" evidence="12">
    <location>
        <begin position="154"/>
        <end position="329"/>
    </location>
</feature>
<evidence type="ECO:0000256" key="4">
    <source>
        <dbReference type="ARBA" id="ARBA00022842"/>
    </source>
</evidence>